<dbReference type="InterPro" id="IPR002328">
    <property type="entry name" value="ADH_Zn_CS"/>
</dbReference>
<feature type="domain" description="Enoyl reductase (ER)" evidence="7">
    <location>
        <begin position="14"/>
        <end position="294"/>
    </location>
</feature>
<sequence>MDQLPKVMKGFLLEEYRKPYVYHTNLPVPRPKSGEVLIRVKAAGFCHSEMVHYEASNASDPVISVIHICLLQNNFPGGKVPVIPGHENVGIVVATGEGVTEFKIGDRVGTTLFRQTCGECDVCRSGTTNLCDSRENAGINSDGGFAEYMRADVNWTVSLPDEMDFVAAAPLMCAGSTIYNSIIRAGKPKGSIIAIVGAGGLGYLGVQFAKAMGYRVIAVETRRPPTELLLSLPSHLAPDLIINPKDGADRALESISSSFNGALGVAAAIVATDPLEAFSFATRIMAKQATMVVVGQPTDPIPFSCNDIIFKDMTIVAGMPSLKPRLKEMVHFVVGAAIKVEVKSYPFEKIADLIGDYHDPGLKGRLVLTVD</sequence>
<dbReference type="EMBL" id="CAJMWS010000313">
    <property type="protein sequence ID" value="CAE6412144.1"/>
    <property type="molecule type" value="Genomic_DNA"/>
</dbReference>
<dbReference type="Proteomes" id="UP000663846">
    <property type="component" value="Unassembled WGS sequence"/>
</dbReference>
<dbReference type="InterPro" id="IPR013149">
    <property type="entry name" value="ADH-like_C"/>
</dbReference>
<dbReference type="GO" id="GO:0008270">
    <property type="term" value="F:zinc ion binding"/>
    <property type="evidence" value="ECO:0007669"/>
    <property type="project" value="InterPro"/>
</dbReference>
<evidence type="ECO:0000256" key="6">
    <source>
        <dbReference type="RuleBase" id="RU361277"/>
    </source>
</evidence>
<proteinExistence type="inferred from homology"/>
<dbReference type="PROSITE" id="PS00059">
    <property type="entry name" value="ADH_ZINC"/>
    <property type="match status" value="1"/>
</dbReference>
<reference evidence="8" key="1">
    <citation type="submission" date="2021-01" db="EMBL/GenBank/DDBJ databases">
        <authorList>
            <person name="Kaushik A."/>
        </authorList>
    </citation>
    <scope>NUCLEOTIDE SEQUENCE</scope>
    <source>
        <strain evidence="8">AG1-1C</strain>
    </source>
</reference>
<evidence type="ECO:0000259" key="7">
    <source>
        <dbReference type="SMART" id="SM00829"/>
    </source>
</evidence>
<evidence type="ECO:0000256" key="4">
    <source>
        <dbReference type="ARBA" id="ARBA00022833"/>
    </source>
</evidence>
<dbReference type="GO" id="GO:0005737">
    <property type="term" value="C:cytoplasm"/>
    <property type="evidence" value="ECO:0007669"/>
    <property type="project" value="TreeGrafter"/>
</dbReference>
<gene>
    <name evidence="8" type="ORF">RDB_LOCUS69907</name>
</gene>
<evidence type="ECO:0000256" key="2">
    <source>
        <dbReference type="ARBA" id="ARBA00008072"/>
    </source>
</evidence>
<dbReference type="InterPro" id="IPR020843">
    <property type="entry name" value="ER"/>
</dbReference>
<evidence type="ECO:0000256" key="1">
    <source>
        <dbReference type="ARBA" id="ARBA00001947"/>
    </source>
</evidence>
<dbReference type="PANTHER" id="PTHR42940:SF8">
    <property type="entry name" value="VACUOLAR PROTEIN SORTING-ASSOCIATED PROTEIN 11"/>
    <property type="match status" value="1"/>
</dbReference>
<dbReference type="SUPFAM" id="SSF51735">
    <property type="entry name" value="NAD(P)-binding Rossmann-fold domains"/>
    <property type="match status" value="1"/>
</dbReference>
<dbReference type="GO" id="GO:0004022">
    <property type="term" value="F:alcohol dehydrogenase (NAD+) activity"/>
    <property type="evidence" value="ECO:0007669"/>
    <property type="project" value="TreeGrafter"/>
</dbReference>
<dbReference type="PANTHER" id="PTHR42940">
    <property type="entry name" value="ALCOHOL DEHYDROGENASE 1-RELATED"/>
    <property type="match status" value="1"/>
</dbReference>
<evidence type="ECO:0000313" key="8">
    <source>
        <dbReference type="EMBL" id="CAE6412144.1"/>
    </source>
</evidence>
<evidence type="ECO:0000256" key="5">
    <source>
        <dbReference type="ARBA" id="ARBA00023002"/>
    </source>
</evidence>
<dbReference type="SUPFAM" id="SSF50129">
    <property type="entry name" value="GroES-like"/>
    <property type="match status" value="1"/>
</dbReference>
<accession>A0A8H2WY62</accession>
<dbReference type="Gene3D" id="3.40.50.720">
    <property type="entry name" value="NAD(P)-binding Rossmann-like Domain"/>
    <property type="match status" value="1"/>
</dbReference>
<keyword evidence="4 6" id="KW-0862">Zinc</keyword>
<dbReference type="InterPro" id="IPR011032">
    <property type="entry name" value="GroES-like_sf"/>
</dbReference>
<dbReference type="InterPro" id="IPR036291">
    <property type="entry name" value="NAD(P)-bd_dom_sf"/>
</dbReference>
<keyword evidence="5" id="KW-0560">Oxidoreductase</keyword>
<dbReference type="Pfam" id="PF08240">
    <property type="entry name" value="ADH_N"/>
    <property type="match status" value="1"/>
</dbReference>
<evidence type="ECO:0000313" key="9">
    <source>
        <dbReference type="Proteomes" id="UP000663846"/>
    </source>
</evidence>
<dbReference type="AlphaFoldDB" id="A0A8H2WY62"/>
<protein>
    <recommendedName>
        <fullName evidence="7">Enoyl reductase (ER) domain-containing protein</fullName>
    </recommendedName>
</protein>
<name>A0A8H2WY62_9AGAM</name>
<dbReference type="Pfam" id="PF00107">
    <property type="entry name" value="ADH_zinc_N"/>
    <property type="match status" value="1"/>
</dbReference>
<dbReference type="Gene3D" id="3.90.180.10">
    <property type="entry name" value="Medium-chain alcohol dehydrogenases, catalytic domain"/>
    <property type="match status" value="1"/>
</dbReference>
<evidence type="ECO:0000256" key="3">
    <source>
        <dbReference type="ARBA" id="ARBA00022723"/>
    </source>
</evidence>
<comment type="cofactor">
    <cofactor evidence="1 6">
        <name>Zn(2+)</name>
        <dbReference type="ChEBI" id="CHEBI:29105"/>
    </cofactor>
</comment>
<keyword evidence="3 6" id="KW-0479">Metal-binding</keyword>
<comment type="caution">
    <text evidence="8">The sequence shown here is derived from an EMBL/GenBank/DDBJ whole genome shotgun (WGS) entry which is preliminary data.</text>
</comment>
<organism evidence="8 9">
    <name type="scientific">Rhizoctonia solani</name>
    <dbReference type="NCBI Taxonomy" id="456999"/>
    <lineage>
        <taxon>Eukaryota</taxon>
        <taxon>Fungi</taxon>
        <taxon>Dikarya</taxon>
        <taxon>Basidiomycota</taxon>
        <taxon>Agaricomycotina</taxon>
        <taxon>Agaricomycetes</taxon>
        <taxon>Cantharellales</taxon>
        <taxon>Ceratobasidiaceae</taxon>
        <taxon>Rhizoctonia</taxon>
    </lineage>
</organism>
<comment type="similarity">
    <text evidence="2 6">Belongs to the zinc-containing alcohol dehydrogenase family.</text>
</comment>
<dbReference type="SMART" id="SM00829">
    <property type="entry name" value="PKS_ER"/>
    <property type="match status" value="1"/>
</dbReference>
<dbReference type="InterPro" id="IPR013154">
    <property type="entry name" value="ADH-like_N"/>
</dbReference>